<dbReference type="GO" id="GO:1990904">
    <property type="term" value="C:ribonucleoprotein complex"/>
    <property type="evidence" value="ECO:0007669"/>
    <property type="project" value="UniProtKB-KW"/>
</dbReference>
<evidence type="ECO:0000256" key="5">
    <source>
        <dbReference type="HAMAP-Rule" id="MF_01328"/>
    </source>
</evidence>
<dbReference type="PANTHER" id="PTHR10746">
    <property type="entry name" value="50S RIBOSOMAL PROTEIN L4"/>
    <property type="match status" value="1"/>
</dbReference>
<dbReference type="GO" id="GO:0019843">
    <property type="term" value="F:rRNA binding"/>
    <property type="evidence" value="ECO:0007669"/>
    <property type="project" value="UniProtKB-UniRule"/>
</dbReference>
<comment type="similarity">
    <text evidence="1 5">Belongs to the universal ribosomal protein uL4 family.</text>
</comment>
<comment type="caution">
    <text evidence="7">The sequence shown here is derived from an EMBL/GenBank/DDBJ whole genome shotgun (WGS) entry which is preliminary data.</text>
</comment>
<keyword evidence="3 5" id="KW-0687">Ribonucleoprotein</keyword>
<dbReference type="Gene3D" id="3.40.1370.10">
    <property type="match status" value="1"/>
</dbReference>
<evidence type="ECO:0000256" key="1">
    <source>
        <dbReference type="ARBA" id="ARBA00010528"/>
    </source>
</evidence>
<dbReference type="NCBIfam" id="TIGR03953">
    <property type="entry name" value="rplD_bact"/>
    <property type="match status" value="1"/>
</dbReference>
<dbReference type="GO" id="GO:0003735">
    <property type="term" value="F:structural constituent of ribosome"/>
    <property type="evidence" value="ECO:0007669"/>
    <property type="project" value="InterPro"/>
</dbReference>
<accession>A0A2H0X8X0</accession>
<evidence type="ECO:0000313" key="8">
    <source>
        <dbReference type="Proteomes" id="UP000231098"/>
    </source>
</evidence>
<dbReference type="InterPro" id="IPR013005">
    <property type="entry name" value="Ribosomal_uL4-like"/>
</dbReference>
<reference evidence="8" key="1">
    <citation type="submission" date="2017-09" db="EMBL/GenBank/DDBJ databases">
        <title>Depth-based differentiation of microbial function through sediment-hosted aquifers and enrichment of novel symbionts in the deep terrestrial subsurface.</title>
        <authorList>
            <person name="Probst A.J."/>
            <person name="Ladd B."/>
            <person name="Jarett J.K."/>
            <person name="Geller-Mcgrath D.E."/>
            <person name="Sieber C.M.K."/>
            <person name="Emerson J.B."/>
            <person name="Anantharaman K."/>
            <person name="Thomas B.C."/>
            <person name="Malmstrom R."/>
            <person name="Stieglmeier M."/>
            <person name="Klingl A."/>
            <person name="Woyke T."/>
            <person name="Ryan C.M."/>
            <person name="Banfield J.F."/>
        </authorList>
    </citation>
    <scope>NUCLEOTIDE SEQUENCE [LARGE SCALE GENOMIC DNA]</scope>
</reference>
<dbReference type="PANTHER" id="PTHR10746:SF6">
    <property type="entry name" value="LARGE RIBOSOMAL SUBUNIT PROTEIN UL4M"/>
    <property type="match status" value="1"/>
</dbReference>
<proteinExistence type="inferred from homology"/>
<name>A0A2H0X8X0_UNCKA</name>
<dbReference type="GO" id="GO:0006412">
    <property type="term" value="P:translation"/>
    <property type="evidence" value="ECO:0007669"/>
    <property type="project" value="UniProtKB-UniRule"/>
</dbReference>
<evidence type="ECO:0000256" key="3">
    <source>
        <dbReference type="ARBA" id="ARBA00023274"/>
    </source>
</evidence>
<dbReference type="Proteomes" id="UP000231098">
    <property type="component" value="Unassembled WGS sequence"/>
</dbReference>
<dbReference type="InterPro" id="IPR023574">
    <property type="entry name" value="Ribosomal_uL4_dom_sf"/>
</dbReference>
<protein>
    <recommendedName>
        <fullName evidence="4 5">Large ribosomal subunit protein uL4</fullName>
    </recommendedName>
</protein>
<evidence type="ECO:0000256" key="2">
    <source>
        <dbReference type="ARBA" id="ARBA00022980"/>
    </source>
</evidence>
<dbReference type="HAMAP" id="MF_01328_B">
    <property type="entry name" value="Ribosomal_uL4_B"/>
    <property type="match status" value="1"/>
</dbReference>
<evidence type="ECO:0000256" key="6">
    <source>
        <dbReference type="SAM" id="MobiDB-lite"/>
    </source>
</evidence>
<dbReference type="SUPFAM" id="SSF52166">
    <property type="entry name" value="Ribosomal protein L4"/>
    <property type="match status" value="1"/>
</dbReference>
<dbReference type="Pfam" id="PF00573">
    <property type="entry name" value="Ribosomal_L4"/>
    <property type="match status" value="1"/>
</dbReference>
<keyword evidence="5" id="KW-0699">rRNA-binding</keyword>
<dbReference type="InterPro" id="IPR002136">
    <property type="entry name" value="Ribosomal_uL4"/>
</dbReference>
<keyword evidence="5" id="KW-0694">RNA-binding</keyword>
<evidence type="ECO:0000313" key="7">
    <source>
        <dbReference type="EMBL" id="PIS21291.1"/>
    </source>
</evidence>
<dbReference type="GO" id="GO:0005840">
    <property type="term" value="C:ribosome"/>
    <property type="evidence" value="ECO:0007669"/>
    <property type="project" value="UniProtKB-KW"/>
</dbReference>
<keyword evidence="2 5" id="KW-0689">Ribosomal protein</keyword>
<comment type="function">
    <text evidence="5">Forms part of the polypeptide exit tunnel.</text>
</comment>
<organism evidence="7 8">
    <name type="scientific">candidate division WWE3 bacterium CG08_land_8_20_14_0_20_41_15</name>
    <dbReference type="NCBI Taxonomy" id="1975086"/>
    <lineage>
        <taxon>Bacteria</taxon>
        <taxon>Katanobacteria</taxon>
    </lineage>
</organism>
<dbReference type="EMBL" id="PEYV01000059">
    <property type="protein sequence ID" value="PIS21291.1"/>
    <property type="molecule type" value="Genomic_DNA"/>
</dbReference>
<sequence>MELALFDQKGKKLEEKVTLNPSIFELPENKTLIAQYVRVFLANNRQGNASSKMRGEVSGGGIKPWKQKGTGRARQGSIRSPLWVGGGVVHGPKPRDYSLKMPVTMKRKALFTALSMLAKESLIAILDTLKMAEFKTKKMAELNASLKKTILDNKKLLNKKTLLVLPEMDKKLISSARNIDNLEVVQARDLNAYMLLSSDLLIMPKESLKVIEETFLTK</sequence>
<dbReference type="AlphaFoldDB" id="A0A2H0X8X0"/>
<comment type="subunit">
    <text evidence="5">Part of the 50S ribosomal subunit.</text>
</comment>
<evidence type="ECO:0000256" key="4">
    <source>
        <dbReference type="ARBA" id="ARBA00035244"/>
    </source>
</evidence>
<feature type="region of interest" description="Disordered" evidence="6">
    <location>
        <begin position="50"/>
        <end position="73"/>
    </location>
</feature>
<comment type="function">
    <text evidence="5">One of the primary rRNA binding proteins, this protein initially binds near the 5'-end of the 23S rRNA. It is important during the early stages of 50S assembly. It makes multiple contacts with different domains of the 23S rRNA in the assembled 50S subunit and ribosome.</text>
</comment>
<gene>
    <name evidence="5" type="primary">rplD</name>
    <name evidence="7" type="ORF">COT51_03685</name>
</gene>